<dbReference type="STRING" id="435908.IDSA_09475"/>
<dbReference type="Proteomes" id="UP000054363">
    <property type="component" value="Unassembled WGS sequence"/>
</dbReference>
<dbReference type="eggNOG" id="COG2223">
    <property type="taxonomic scope" value="Bacteria"/>
</dbReference>
<dbReference type="Gene3D" id="1.20.1250.20">
    <property type="entry name" value="MFS general substrate transporter like domains"/>
    <property type="match status" value="1"/>
</dbReference>
<dbReference type="EMBL" id="JPER01000004">
    <property type="protein sequence ID" value="KFZ30740.1"/>
    <property type="molecule type" value="Genomic_DNA"/>
</dbReference>
<evidence type="ECO:0000256" key="1">
    <source>
        <dbReference type="SAM" id="Phobius"/>
    </source>
</evidence>
<dbReference type="InterPro" id="IPR036259">
    <property type="entry name" value="MFS_trans_sf"/>
</dbReference>
<reference evidence="2 3" key="1">
    <citation type="submission" date="2014-06" db="EMBL/GenBank/DDBJ databases">
        <title>The draft genome sequence of Idiomarina salinarum ISL-52.</title>
        <authorList>
            <person name="Du J."/>
            <person name="Shao Z."/>
        </authorList>
    </citation>
    <scope>NUCLEOTIDE SEQUENCE [LARGE SCALE GENOMIC DNA]</scope>
    <source>
        <strain evidence="2 3">ISL-52</strain>
    </source>
</reference>
<evidence type="ECO:0000313" key="2">
    <source>
        <dbReference type="EMBL" id="KFZ30740.1"/>
    </source>
</evidence>
<keyword evidence="3" id="KW-1185">Reference proteome</keyword>
<proteinExistence type="predicted"/>
<comment type="caution">
    <text evidence="2">The sequence shown here is derived from an EMBL/GenBank/DDBJ whole genome shotgun (WGS) entry which is preliminary data.</text>
</comment>
<feature type="transmembrane region" description="Helical" evidence="1">
    <location>
        <begin position="371"/>
        <end position="390"/>
    </location>
</feature>
<feature type="transmembrane region" description="Helical" evidence="1">
    <location>
        <begin position="27"/>
        <end position="45"/>
    </location>
</feature>
<dbReference type="AlphaFoldDB" id="A0A094ISR8"/>
<feature type="transmembrane region" description="Helical" evidence="1">
    <location>
        <begin position="221"/>
        <end position="249"/>
    </location>
</feature>
<organism evidence="2 3">
    <name type="scientific">Pseudidiomarina salinarum</name>
    <dbReference type="NCBI Taxonomy" id="435908"/>
    <lineage>
        <taxon>Bacteria</taxon>
        <taxon>Pseudomonadati</taxon>
        <taxon>Pseudomonadota</taxon>
        <taxon>Gammaproteobacteria</taxon>
        <taxon>Alteromonadales</taxon>
        <taxon>Idiomarinaceae</taxon>
        <taxon>Pseudidiomarina</taxon>
    </lineage>
</organism>
<gene>
    <name evidence="2" type="ORF">IDSA_09475</name>
</gene>
<feature type="transmembrane region" description="Helical" evidence="1">
    <location>
        <begin position="78"/>
        <end position="99"/>
    </location>
</feature>
<feature type="transmembrane region" description="Helical" evidence="1">
    <location>
        <begin position="334"/>
        <end position="359"/>
    </location>
</feature>
<sequence>MWMSWSVLVVLLSAAMPEFTVSQLFGLLALSGVAATLAHLLLFALGDKAMQASFAQAATVLLLIPAIGLIWLLQDSTISYSSLLLLAFICGLGGAQFMALGDTPQHQRSQLGWCLGVNASVLGIGIILAQVSVPVLTAMPWAGELSGMPWTTRAATGNMLGNIAAGTPMWLANVGWFMALALLVIIVLRQVPLWSSSAPMYVPRRTRSFARYLIFRNKHTWLMALLYLMAFGSFIGFAITFPLSLQFLFGLSRVWEGGELIQVVSNDHAPNALTYAWIGPLLGVLARPLGGWLADQFGGARVAQWCALALAVGCSIAALVAYQAFYSRTPETSFLSYILAFLLIFIASGIASSAIFKAISEIFPPEQLGTVLRWVVALASTGAIYIPLLWSLHSATATPAFALLGFAAFYVICAGIIHWIYLRRHSEFYNP</sequence>
<evidence type="ECO:0000313" key="3">
    <source>
        <dbReference type="Proteomes" id="UP000054363"/>
    </source>
</evidence>
<protein>
    <recommendedName>
        <fullName evidence="4">Major facilitator superfamily (MFS) profile domain-containing protein</fullName>
    </recommendedName>
</protein>
<feature type="transmembrane region" description="Helical" evidence="1">
    <location>
        <begin position="52"/>
        <end position="72"/>
    </location>
</feature>
<evidence type="ECO:0008006" key="4">
    <source>
        <dbReference type="Google" id="ProtNLM"/>
    </source>
</evidence>
<accession>A0A094ISR8</accession>
<keyword evidence="1" id="KW-0812">Transmembrane</keyword>
<keyword evidence="1" id="KW-0472">Membrane</keyword>
<keyword evidence="1" id="KW-1133">Transmembrane helix</keyword>
<feature type="transmembrane region" description="Helical" evidence="1">
    <location>
        <begin position="302"/>
        <end position="322"/>
    </location>
</feature>
<feature type="transmembrane region" description="Helical" evidence="1">
    <location>
        <begin position="402"/>
        <end position="422"/>
    </location>
</feature>
<feature type="transmembrane region" description="Helical" evidence="1">
    <location>
        <begin position="169"/>
        <end position="188"/>
    </location>
</feature>
<name>A0A094ISR8_9GAMM</name>
<dbReference type="SUPFAM" id="SSF103473">
    <property type="entry name" value="MFS general substrate transporter"/>
    <property type="match status" value="1"/>
</dbReference>